<dbReference type="InterPro" id="IPR036291">
    <property type="entry name" value="NAD(P)-bd_dom_sf"/>
</dbReference>
<sequence>MSVLDLFDLSGKRALITGASTGIGKKVALAYAEAGAQVAVAARHSDALQVVADEIAGVGSKALPIRCDVTQPDQVRGMLDQMTGELGGIDIAVCNAGIVSVQAMLDMPLEEFQRIQDTNVTGVFLTAQAAARAMVDQGIGGTIITTASMSGHIINIPQQVSHYCTSKAAVVHLTKAMAVELAPHQIRVNSVSPGYIRTELVEPLADYHALWEPKIPLGRMGRPEELTGLYLYLASAASSYMTGSDIVIDGGYTCP</sequence>
<protein>
    <submittedName>
        <fullName evidence="3">3-oxoacyl-[acyl-carrier-protein] reductase FabG</fullName>
        <ecNumber evidence="3">1.1.1.100</ecNumber>
    </submittedName>
</protein>
<dbReference type="Proteomes" id="UP000257451">
    <property type="component" value="Unassembled WGS sequence"/>
</dbReference>
<dbReference type="PRINTS" id="PR00080">
    <property type="entry name" value="SDRFAMILY"/>
</dbReference>
<dbReference type="NCBIfam" id="NF005559">
    <property type="entry name" value="PRK07231.1"/>
    <property type="match status" value="1"/>
</dbReference>
<evidence type="ECO:0000256" key="1">
    <source>
        <dbReference type="ARBA" id="ARBA00006484"/>
    </source>
</evidence>
<comment type="caution">
    <text evidence="3">The sequence shown here is derived from an EMBL/GenBank/DDBJ whole genome shotgun (WGS) entry which is preliminary data.</text>
</comment>
<dbReference type="Gene3D" id="3.40.50.720">
    <property type="entry name" value="NAD(P)-binding Rossmann-like Domain"/>
    <property type="match status" value="1"/>
</dbReference>
<dbReference type="Pfam" id="PF13561">
    <property type="entry name" value="adh_short_C2"/>
    <property type="match status" value="1"/>
</dbReference>
<dbReference type="SUPFAM" id="SSF51735">
    <property type="entry name" value="NAD(P)-binding Rossmann-fold domains"/>
    <property type="match status" value="1"/>
</dbReference>
<evidence type="ECO:0000313" key="4">
    <source>
        <dbReference type="Proteomes" id="UP000257451"/>
    </source>
</evidence>
<dbReference type="NCBIfam" id="NF004522">
    <property type="entry name" value="PRK05867.1"/>
    <property type="match status" value="1"/>
</dbReference>
<keyword evidence="2 3" id="KW-0560">Oxidoreductase</keyword>
<dbReference type="GO" id="GO:0004316">
    <property type="term" value="F:3-oxoacyl-[acyl-carrier-protein] reductase (NADPH) activity"/>
    <property type="evidence" value="ECO:0007669"/>
    <property type="project" value="UniProtKB-EC"/>
</dbReference>
<dbReference type="AlphaFoldDB" id="A0A3E2MV90"/>
<dbReference type="PANTHER" id="PTHR42760:SF115">
    <property type="entry name" value="3-OXOACYL-[ACYL-CARRIER-PROTEIN] REDUCTASE FABG"/>
    <property type="match status" value="1"/>
</dbReference>
<organism evidence="3 4">
    <name type="scientific">Mycobacterium marinum</name>
    <dbReference type="NCBI Taxonomy" id="1781"/>
    <lineage>
        <taxon>Bacteria</taxon>
        <taxon>Bacillati</taxon>
        <taxon>Actinomycetota</taxon>
        <taxon>Actinomycetes</taxon>
        <taxon>Mycobacteriales</taxon>
        <taxon>Mycobacteriaceae</taxon>
        <taxon>Mycobacterium</taxon>
        <taxon>Mycobacterium ulcerans group</taxon>
    </lineage>
</organism>
<dbReference type="FunFam" id="3.40.50.720:FF:000240">
    <property type="entry name" value="SDR family oxidoreductase"/>
    <property type="match status" value="1"/>
</dbReference>
<proteinExistence type="inferred from homology"/>
<gene>
    <name evidence="3" type="primary">fabG_10</name>
    <name evidence="3" type="ORF">DAVIS_03015</name>
</gene>
<reference evidence="3 4" key="1">
    <citation type="journal article" date="2018" name="Sci. Rep.">
        <title>Extensive genomic diversity among Mycobacterium marinum strains revealed by whole genome sequencing.</title>
        <authorList>
            <person name="Das S."/>
            <person name="Pettersson B.M."/>
            <person name="Behra P.R."/>
            <person name="Mallick A."/>
            <person name="Cheramie M."/>
            <person name="Ramesh M."/>
            <person name="Shirreff L."/>
            <person name="DuCote T."/>
            <person name="Dasgupta S."/>
            <person name="Ennis D.G."/>
            <person name="Kirsebom L.A."/>
        </authorList>
    </citation>
    <scope>NUCLEOTIDE SEQUENCE [LARGE SCALE GENOMIC DNA]</scope>
    <source>
        <strain evidence="3 4">Davis1</strain>
    </source>
</reference>
<dbReference type="GO" id="GO:0005975">
    <property type="term" value="P:carbohydrate metabolic process"/>
    <property type="evidence" value="ECO:0007669"/>
    <property type="project" value="UniProtKB-ARBA"/>
</dbReference>
<name>A0A3E2MV90_MYCMR</name>
<dbReference type="PROSITE" id="PS00061">
    <property type="entry name" value="ADH_SHORT"/>
    <property type="match status" value="1"/>
</dbReference>
<accession>A0A3E2MV90</accession>
<evidence type="ECO:0000313" key="3">
    <source>
        <dbReference type="EMBL" id="RFZ40470.1"/>
    </source>
</evidence>
<dbReference type="EMBL" id="PEDF01000089">
    <property type="protein sequence ID" value="RFZ40470.1"/>
    <property type="molecule type" value="Genomic_DNA"/>
</dbReference>
<dbReference type="InterPro" id="IPR002347">
    <property type="entry name" value="SDR_fam"/>
</dbReference>
<dbReference type="PANTHER" id="PTHR42760">
    <property type="entry name" value="SHORT-CHAIN DEHYDROGENASES/REDUCTASES FAMILY MEMBER"/>
    <property type="match status" value="1"/>
</dbReference>
<dbReference type="InterPro" id="IPR020904">
    <property type="entry name" value="Sc_DH/Rdtase_CS"/>
</dbReference>
<dbReference type="EC" id="1.1.1.100" evidence="3"/>
<comment type="similarity">
    <text evidence="1">Belongs to the short-chain dehydrogenases/reductases (SDR) family.</text>
</comment>
<dbReference type="RefSeq" id="WP_117432456.1">
    <property type="nucleotide sequence ID" value="NZ_BQLC01000029.1"/>
</dbReference>
<dbReference type="PRINTS" id="PR00081">
    <property type="entry name" value="GDHRDH"/>
</dbReference>
<evidence type="ECO:0000256" key="2">
    <source>
        <dbReference type="ARBA" id="ARBA00023002"/>
    </source>
</evidence>